<sequence length="46" mass="5288">GKIETSSSWPWSLMDIKIRETLGNQYKVGKALKSLNVLPDLYTNYE</sequence>
<keyword evidence="2" id="KW-1185">Reference proteome</keyword>
<dbReference type="Proteomes" id="UP000789759">
    <property type="component" value="Unassembled WGS sequence"/>
</dbReference>
<comment type="caution">
    <text evidence="1">The sequence shown here is derived from an EMBL/GenBank/DDBJ whole genome shotgun (WGS) entry which is preliminary data.</text>
</comment>
<feature type="non-terminal residue" evidence="1">
    <location>
        <position position="1"/>
    </location>
</feature>
<reference evidence="1" key="1">
    <citation type="submission" date="2021-06" db="EMBL/GenBank/DDBJ databases">
        <authorList>
            <person name="Kallberg Y."/>
            <person name="Tangrot J."/>
            <person name="Rosling A."/>
        </authorList>
    </citation>
    <scope>NUCLEOTIDE SEQUENCE</scope>
    <source>
        <strain evidence="1">FL966</strain>
    </source>
</reference>
<organism evidence="1 2">
    <name type="scientific">Cetraspora pellucida</name>
    <dbReference type="NCBI Taxonomy" id="1433469"/>
    <lineage>
        <taxon>Eukaryota</taxon>
        <taxon>Fungi</taxon>
        <taxon>Fungi incertae sedis</taxon>
        <taxon>Mucoromycota</taxon>
        <taxon>Glomeromycotina</taxon>
        <taxon>Glomeromycetes</taxon>
        <taxon>Diversisporales</taxon>
        <taxon>Gigasporaceae</taxon>
        <taxon>Cetraspora</taxon>
    </lineage>
</organism>
<protein>
    <submittedName>
        <fullName evidence="1">6026_t:CDS:1</fullName>
    </submittedName>
</protein>
<evidence type="ECO:0000313" key="2">
    <source>
        <dbReference type="Proteomes" id="UP000789759"/>
    </source>
</evidence>
<dbReference type="AlphaFoldDB" id="A0A9N9KK41"/>
<dbReference type="EMBL" id="CAJVQA010087275">
    <property type="protein sequence ID" value="CAG8839473.1"/>
    <property type="molecule type" value="Genomic_DNA"/>
</dbReference>
<evidence type="ECO:0000313" key="1">
    <source>
        <dbReference type="EMBL" id="CAG8839473.1"/>
    </source>
</evidence>
<accession>A0A9N9KK41</accession>
<gene>
    <name evidence="1" type="ORF">CPELLU_LOCUS21866</name>
</gene>
<proteinExistence type="predicted"/>
<name>A0A9N9KK41_9GLOM</name>